<comment type="caution">
    <text evidence="1">The sequence shown here is derived from an EMBL/GenBank/DDBJ whole genome shotgun (WGS) entry which is preliminary data.</text>
</comment>
<sequence>HFYSGIFGLHDLDDTDNTKYTTGIGLATIGYQRIGYVEGVGTEQTVTTTAFTPTAGNTSFVNCDASGGKLEAAIYWEANDTVVTNFDYTDFDDITSDTYSTEMKWGGTAMPTGASVYLKFYLTDCNLYAYAIGLDIDDTNIRHELFLDQEKIASYDQLGASDGSNTFDFFDDFEDGSIDTDIWGKTNDAPEVVWWNDEYVAKLNNDDYMIGNGTSGISVGDGYAVYATVYATEQDVLFIGWSTGTFSDYISIYNDDSDAAADVFDSYS</sequence>
<protein>
    <submittedName>
        <fullName evidence="1">Uncharacterized protein</fullName>
    </submittedName>
</protein>
<organism evidence="1">
    <name type="scientific">marine sediment metagenome</name>
    <dbReference type="NCBI Taxonomy" id="412755"/>
    <lineage>
        <taxon>unclassified sequences</taxon>
        <taxon>metagenomes</taxon>
        <taxon>ecological metagenomes</taxon>
    </lineage>
</organism>
<gene>
    <name evidence="1" type="ORF">S01H1_39298</name>
</gene>
<reference evidence="1" key="1">
    <citation type="journal article" date="2014" name="Front. Microbiol.">
        <title>High frequency of phylogenetically diverse reductive dehalogenase-homologous genes in deep subseafloor sedimentary metagenomes.</title>
        <authorList>
            <person name="Kawai M."/>
            <person name="Futagami T."/>
            <person name="Toyoda A."/>
            <person name="Takaki Y."/>
            <person name="Nishi S."/>
            <person name="Hori S."/>
            <person name="Arai W."/>
            <person name="Tsubouchi T."/>
            <person name="Morono Y."/>
            <person name="Uchiyama I."/>
            <person name="Ito T."/>
            <person name="Fujiyama A."/>
            <person name="Inagaki F."/>
            <person name="Takami H."/>
        </authorList>
    </citation>
    <scope>NUCLEOTIDE SEQUENCE</scope>
    <source>
        <strain evidence="1">Expedition CK06-06</strain>
    </source>
</reference>
<dbReference type="EMBL" id="BARS01024789">
    <property type="protein sequence ID" value="GAG11862.1"/>
    <property type="molecule type" value="Genomic_DNA"/>
</dbReference>
<feature type="non-terminal residue" evidence="1">
    <location>
        <position position="268"/>
    </location>
</feature>
<dbReference type="AlphaFoldDB" id="X0VKY4"/>
<feature type="non-terminal residue" evidence="1">
    <location>
        <position position="1"/>
    </location>
</feature>
<proteinExistence type="predicted"/>
<accession>X0VKY4</accession>
<evidence type="ECO:0000313" key="1">
    <source>
        <dbReference type="EMBL" id="GAG11862.1"/>
    </source>
</evidence>
<name>X0VKY4_9ZZZZ</name>